<organism evidence="3 4">
    <name type="scientific">Fibrivirga algicola</name>
    <dbReference type="NCBI Taxonomy" id="2950420"/>
    <lineage>
        <taxon>Bacteria</taxon>
        <taxon>Pseudomonadati</taxon>
        <taxon>Bacteroidota</taxon>
        <taxon>Cytophagia</taxon>
        <taxon>Cytophagales</taxon>
        <taxon>Spirosomataceae</taxon>
        <taxon>Fibrivirga</taxon>
    </lineage>
</organism>
<dbReference type="InterPro" id="IPR025285">
    <property type="entry name" value="DUF4145"/>
</dbReference>
<dbReference type="Proteomes" id="UP000606008">
    <property type="component" value="Unassembled WGS sequence"/>
</dbReference>
<evidence type="ECO:0000256" key="1">
    <source>
        <dbReference type="SAM" id="MobiDB-lite"/>
    </source>
</evidence>
<protein>
    <submittedName>
        <fullName evidence="3">DUF4145 domain-containing protein</fullName>
    </submittedName>
</protein>
<accession>A0ABX0QIS6</accession>
<reference evidence="3" key="1">
    <citation type="submission" date="2024-05" db="EMBL/GenBank/DDBJ databases">
        <authorList>
            <person name="Jung D.-H."/>
        </authorList>
    </citation>
    <scope>NUCLEOTIDE SEQUENCE</scope>
    <source>
        <strain evidence="3">JA-25</strain>
    </source>
</reference>
<evidence type="ECO:0000259" key="2">
    <source>
        <dbReference type="Pfam" id="PF13643"/>
    </source>
</evidence>
<gene>
    <name evidence="3" type="ORF">F7231_10310</name>
</gene>
<feature type="domain" description="DUF4145" evidence="2">
    <location>
        <begin position="118"/>
        <end position="206"/>
    </location>
</feature>
<name>A0ABX0QIS6_9BACT</name>
<comment type="caution">
    <text evidence="3">The sequence shown here is derived from an EMBL/GenBank/DDBJ whole genome shotgun (WGS) entry which is preliminary data.</text>
</comment>
<dbReference type="EMBL" id="WAEL01000003">
    <property type="protein sequence ID" value="NID10563.1"/>
    <property type="molecule type" value="Genomic_DNA"/>
</dbReference>
<sequence length="254" mass="28018">MLRPIPAQCYVVQVVKDNYNLPTSIDTTCPHCRRQVNLSLPWDNPKTYVVEHCSAHCPACQQTTTLILLTDASPGKGGVRTGQLFITPGDDVRQPLTGIAETNKIEDGLKRAYFSTINVLNAQEWTATTILCRRVLEGITKSIVSEEHKNKNLPTQIRALLTQLDLSKPISTLADAIRKGGTIGAHFELEKEPNQETASLMVDLLDDLIEYIFILPGRIQQLHDKMEKLSDSKPATLPHAGVNLNGAAKSVKTE</sequence>
<feature type="region of interest" description="Disordered" evidence="1">
    <location>
        <begin position="233"/>
        <end position="254"/>
    </location>
</feature>
<proteinExistence type="predicted"/>
<dbReference type="Pfam" id="PF13643">
    <property type="entry name" value="DUF4145"/>
    <property type="match status" value="1"/>
</dbReference>
<evidence type="ECO:0000313" key="4">
    <source>
        <dbReference type="Proteomes" id="UP000606008"/>
    </source>
</evidence>
<keyword evidence="4" id="KW-1185">Reference proteome</keyword>
<evidence type="ECO:0000313" key="3">
    <source>
        <dbReference type="EMBL" id="NID10563.1"/>
    </source>
</evidence>